<dbReference type="PIRSF" id="PIRSF001480">
    <property type="entry name" value="Mannose-6-phosphate_isomerase"/>
    <property type="match status" value="1"/>
</dbReference>
<comment type="catalytic activity">
    <reaction evidence="1">
        <text>D-mannose 6-phosphate = D-fructose 6-phosphate</text>
        <dbReference type="Rhea" id="RHEA:12356"/>
        <dbReference type="ChEBI" id="CHEBI:58735"/>
        <dbReference type="ChEBI" id="CHEBI:61527"/>
        <dbReference type="EC" id="5.3.1.8"/>
    </reaction>
</comment>
<dbReference type="InterPro" id="IPR001250">
    <property type="entry name" value="Man6P_Isoase-1"/>
</dbReference>
<evidence type="ECO:0000313" key="11">
    <source>
        <dbReference type="Proteomes" id="UP000254575"/>
    </source>
</evidence>
<dbReference type="RefSeq" id="WP_115218686.1">
    <property type="nucleotide sequence ID" value="NZ_UHIA01000004.1"/>
</dbReference>
<evidence type="ECO:0000256" key="1">
    <source>
        <dbReference type="ARBA" id="ARBA00000757"/>
    </source>
</evidence>
<dbReference type="GO" id="GO:0008270">
    <property type="term" value="F:zinc ion binding"/>
    <property type="evidence" value="ECO:0007669"/>
    <property type="project" value="InterPro"/>
</dbReference>
<gene>
    <name evidence="10" type="primary">manA</name>
    <name evidence="10" type="ORF">NCTC10717_01520</name>
</gene>
<dbReference type="InterPro" id="IPR014710">
    <property type="entry name" value="RmlC-like_jellyroll"/>
</dbReference>
<dbReference type="EMBL" id="UHIA01000004">
    <property type="protein sequence ID" value="SUO97574.1"/>
    <property type="molecule type" value="Genomic_DNA"/>
</dbReference>
<feature type="active site" evidence="7">
    <location>
        <position position="277"/>
    </location>
</feature>
<dbReference type="InterPro" id="IPR011051">
    <property type="entry name" value="RmlC_Cupin_sf"/>
</dbReference>
<dbReference type="Gene3D" id="1.10.441.10">
    <property type="entry name" value="Phosphomannose Isomerase, domain 2"/>
    <property type="match status" value="1"/>
</dbReference>
<evidence type="ECO:0000256" key="4">
    <source>
        <dbReference type="ARBA" id="ARBA00022723"/>
    </source>
</evidence>
<dbReference type="InterPro" id="IPR016305">
    <property type="entry name" value="Mannose-6-P_Isomerase"/>
</dbReference>
<dbReference type="Gene3D" id="2.60.120.10">
    <property type="entry name" value="Jelly Rolls"/>
    <property type="match status" value="2"/>
</dbReference>
<dbReference type="GO" id="GO:0004476">
    <property type="term" value="F:mannose-6-phosphate isomerase activity"/>
    <property type="evidence" value="ECO:0007669"/>
    <property type="project" value="UniProtKB-EC"/>
</dbReference>
<dbReference type="GO" id="GO:0005975">
    <property type="term" value="P:carbohydrate metabolic process"/>
    <property type="evidence" value="ECO:0007669"/>
    <property type="project" value="InterPro"/>
</dbReference>
<feature type="binding site" evidence="8">
    <location>
        <position position="97"/>
    </location>
    <ligand>
        <name>Zn(2+)</name>
        <dbReference type="ChEBI" id="CHEBI:29105"/>
    </ligand>
</feature>
<dbReference type="CDD" id="cd07011">
    <property type="entry name" value="cupin_PMI_type_I_N"/>
    <property type="match status" value="1"/>
</dbReference>
<dbReference type="SUPFAM" id="SSF51182">
    <property type="entry name" value="RmlC-like cupins"/>
    <property type="match status" value="1"/>
</dbReference>
<evidence type="ECO:0000256" key="5">
    <source>
        <dbReference type="ARBA" id="ARBA00022833"/>
    </source>
</evidence>
<evidence type="ECO:0000256" key="8">
    <source>
        <dbReference type="PIRSR" id="PIRSR001480-2"/>
    </source>
</evidence>
<comment type="cofactor">
    <cofactor evidence="8">
        <name>Zn(2+)</name>
        <dbReference type="ChEBI" id="CHEBI:29105"/>
    </cofactor>
    <text evidence="8">Binds 1 zinc ion per subunit.</text>
</comment>
<dbReference type="Pfam" id="PF20511">
    <property type="entry name" value="PMI_typeI_cat"/>
    <property type="match status" value="1"/>
</dbReference>
<dbReference type="GO" id="GO:0005829">
    <property type="term" value="C:cytosol"/>
    <property type="evidence" value="ECO:0007669"/>
    <property type="project" value="TreeGrafter"/>
</dbReference>
<feature type="binding site" evidence="8">
    <location>
        <position position="258"/>
    </location>
    <ligand>
        <name>Zn(2+)</name>
        <dbReference type="ChEBI" id="CHEBI:29105"/>
    </ligand>
</feature>
<dbReference type="PRINTS" id="PR00714">
    <property type="entry name" value="MAN6PISMRASE"/>
</dbReference>
<feature type="binding site" evidence="8">
    <location>
        <position position="99"/>
    </location>
    <ligand>
        <name>Zn(2+)</name>
        <dbReference type="ChEBI" id="CHEBI:29105"/>
    </ligand>
</feature>
<evidence type="ECO:0000313" key="10">
    <source>
        <dbReference type="EMBL" id="SUO97574.1"/>
    </source>
</evidence>
<sequence>MMYLLHGNVQPYAWGGYDYIPRLLGNPPDRQPAAELWFGDHAQAPAGIEIKGGVQPLNQWLEEHAEDILSPQSIARFGRRLPFLLKILDVRLPLSIQLHPDKQQAEAGFARENAQGVAHNAAERNYKDDNHKPENMIALSEFWLLHGFAEESLILERINSRPSLASLGQWIRDKGVAQAYQEIMRADQTQLSAWLSPLLAQSAPQEVSDNPDYWLHYAVQAMEISPQKLDAGLISFYLFNIVRMNVGEGIFQRARLPHAYLRGQNVELMAASDNVLRAGLTPKHVDIPELLRIVDTAAVKPEIIAPPAEGSKVWHRYPAPVADYCFYSVHLAAGDEISLNCPQAGIVLPVQGRVCVSAQGQEMELSHAKAALIGFGHRLVLRAHTESDVIFASSDIA</sequence>
<dbReference type="NCBIfam" id="TIGR00218">
    <property type="entry name" value="manA"/>
    <property type="match status" value="1"/>
</dbReference>
<protein>
    <recommendedName>
        <fullName evidence="3">mannose-6-phosphate isomerase</fullName>
        <ecNumber evidence="3">5.3.1.8</ecNumber>
    </recommendedName>
</protein>
<proteinExistence type="inferred from homology"/>
<keyword evidence="11" id="KW-1185">Reference proteome</keyword>
<dbReference type="AlphaFoldDB" id="A0A380MZD3"/>
<evidence type="ECO:0000256" key="2">
    <source>
        <dbReference type="ARBA" id="ARBA00010772"/>
    </source>
</evidence>
<dbReference type="PROSITE" id="PS00966">
    <property type="entry name" value="PMI_I_2"/>
    <property type="match status" value="1"/>
</dbReference>
<evidence type="ECO:0000259" key="9">
    <source>
        <dbReference type="Pfam" id="PF20511"/>
    </source>
</evidence>
<reference evidence="10 11" key="1">
    <citation type="submission" date="2018-06" db="EMBL/GenBank/DDBJ databases">
        <authorList>
            <consortium name="Pathogen Informatics"/>
            <person name="Doyle S."/>
        </authorList>
    </citation>
    <scope>NUCLEOTIDE SEQUENCE [LARGE SCALE GENOMIC DNA]</scope>
    <source>
        <strain evidence="10 11">NCTC10717</strain>
    </source>
</reference>
<keyword evidence="6 10" id="KW-0413">Isomerase</keyword>
<feature type="domain" description="Phosphomannose isomerase type I catalytic" evidence="9">
    <location>
        <begin position="4"/>
        <end position="148"/>
    </location>
</feature>
<evidence type="ECO:0000256" key="3">
    <source>
        <dbReference type="ARBA" id="ARBA00011956"/>
    </source>
</evidence>
<keyword evidence="4 8" id="KW-0479">Metal-binding</keyword>
<accession>A0A380MZD3</accession>
<dbReference type="PANTHER" id="PTHR10309:SF0">
    <property type="entry name" value="MANNOSE-6-PHOSPHATE ISOMERASE"/>
    <property type="match status" value="1"/>
</dbReference>
<dbReference type="EC" id="5.3.1.8" evidence="3"/>
<name>A0A380MZD3_9GAMM</name>
<dbReference type="Proteomes" id="UP000254575">
    <property type="component" value="Unassembled WGS sequence"/>
</dbReference>
<organism evidence="10 11">
    <name type="scientific">Suttonella indologenes</name>
    <dbReference type="NCBI Taxonomy" id="13276"/>
    <lineage>
        <taxon>Bacteria</taxon>
        <taxon>Pseudomonadati</taxon>
        <taxon>Pseudomonadota</taxon>
        <taxon>Gammaproteobacteria</taxon>
        <taxon>Cardiobacteriales</taxon>
        <taxon>Cardiobacteriaceae</taxon>
        <taxon>Suttonella</taxon>
    </lineage>
</organism>
<dbReference type="GO" id="GO:0009298">
    <property type="term" value="P:GDP-mannose biosynthetic process"/>
    <property type="evidence" value="ECO:0007669"/>
    <property type="project" value="InterPro"/>
</dbReference>
<comment type="similarity">
    <text evidence="2">Belongs to the mannose-6-phosphate isomerase type 1 family.</text>
</comment>
<feature type="binding site" evidence="8">
    <location>
        <position position="134"/>
    </location>
    <ligand>
        <name>Zn(2+)</name>
        <dbReference type="ChEBI" id="CHEBI:29105"/>
    </ligand>
</feature>
<evidence type="ECO:0000256" key="6">
    <source>
        <dbReference type="ARBA" id="ARBA00023235"/>
    </source>
</evidence>
<dbReference type="OrthoDB" id="9792649at2"/>
<dbReference type="PROSITE" id="PS00965">
    <property type="entry name" value="PMI_I_1"/>
    <property type="match status" value="1"/>
</dbReference>
<evidence type="ECO:0000256" key="7">
    <source>
        <dbReference type="PIRSR" id="PIRSR001480-1"/>
    </source>
</evidence>
<dbReference type="InterPro" id="IPR018050">
    <property type="entry name" value="Pmannose_isomerase-type1_CS"/>
</dbReference>
<dbReference type="InterPro" id="IPR046457">
    <property type="entry name" value="PMI_typeI_cat"/>
</dbReference>
<dbReference type="PANTHER" id="PTHR10309">
    <property type="entry name" value="MANNOSE-6-PHOSPHATE ISOMERASE"/>
    <property type="match status" value="1"/>
</dbReference>
<keyword evidence="5 8" id="KW-0862">Zinc</keyword>